<proteinExistence type="predicted"/>
<dbReference type="Gene3D" id="3.40.50.10600">
    <property type="entry name" value="SpoIIaa-like domains"/>
    <property type="match status" value="1"/>
</dbReference>
<dbReference type="Pfam" id="PF11964">
    <property type="entry name" value="SpoIIAA-like"/>
    <property type="match status" value="1"/>
</dbReference>
<sequence length="125" mass="14065">MSTELHGIAIGIERNQENVYLTFKAVGKLTHQDYLQMTPLLESALAGVESPEILALIDITELDGISLHGAWDDLKLGIKHGKEFKRVAIVGEGDVQQWMTRVANWFTSGEFKFFEDKKSALAWLF</sequence>
<protein>
    <submittedName>
        <fullName evidence="1">STAS/SEC14 domain-containing protein</fullName>
    </submittedName>
</protein>
<name>A0AAC9TYH9_9GAMM</name>
<dbReference type="SUPFAM" id="SSF52091">
    <property type="entry name" value="SpoIIaa-like"/>
    <property type="match status" value="1"/>
</dbReference>
<dbReference type="Proteomes" id="UP000198233">
    <property type="component" value="Chromosome"/>
</dbReference>
<evidence type="ECO:0000313" key="2">
    <source>
        <dbReference type="Proteomes" id="UP000198233"/>
    </source>
</evidence>
<dbReference type="RefSeq" id="WP_088903923.1">
    <property type="nucleotide sequence ID" value="NZ_CP022272.1"/>
</dbReference>
<organism evidence="1 2">
    <name type="scientific">Shewanella marisflavi</name>
    <dbReference type="NCBI Taxonomy" id="260364"/>
    <lineage>
        <taxon>Bacteria</taxon>
        <taxon>Pseudomonadati</taxon>
        <taxon>Pseudomonadota</taxon>
        <taxon>Gammaproteobacteria</taxon>
        <taxon>Alteromonadales</taxon>
        <taxon>Shewanellaceae</taxon>
        <taxon>Shewanella</taxon>
    </lineage>
</organism>
<dbReference type="EMBL" id="CP022272">
    <property type="protein sequence ID" value="ASJ95789.1"/>
    <property type="molecule type" value="Genomic_DNA"/>
</dbReference>
<dbReference type="KEGG" id="smav:CFF01_03830"/>
<reference evidence="1 2" key="1">
    <citation type="submission" date="2017-06" db="EMBL/GenBank/DDBJ databases">
        <title>Complete genome sequence of Shewanella marisflavi EP1 associated with anaerobic 2,4-dinitrotoluene reduction and salt tolerance.</title>
        <authorList>
            <person name="Huang J."/>
        </authorList>
    </citation>
    <scope>NUCLEOTIDE SEQUENCE [LARGE SCALE GENOMIC DNA]</scope>
    <source>
        <strain evidence="1 2">EP1</strain>
    </source>
</reference>
<gene>
    <name evidence="1" type="ORF">CFF01_03830</name>
</gene>
<dbReference type="AlphaFoldDB" id="A0AAC9TYH9"/>
<accession>A0AAC9TYH9</accession>
<dbReference type="InterPro" id="IPR038396">
    <property type="entry name" value="SpoIIAA-like_sf"/>
</dbReference>
<dbReference type="InterPro" id="IPR021866">
    <property type="entry name" value="SpoIIAA-like"/>
</dbReference>
<evidence type="ECO:0000313" key="1">
    <source>
        <dbReference type="EMBL" id="ASJ95789.1"/>
    </source>
</evidence>
<dbReference type="InterPro" id="IPR036513">
    <property type="entry name" value="STAS_dom_sf"/>
</dbReference>